<evidence type="ECO:0000313" key="2">
    <source>
        <dbReference type="EMBL" id="KAF2259007.1"/>
    </source>
</evidence>
<dbReference type="EMBL" id="ML986725">
    <property type="protein sequence ID" value="KAF2259007.1"/>
    <property type="molecule type" value="Genomic_DNA"/>
</dbReference>
<feature type="compositionally biased region" description="Polar residues" evidence="1">
    <location>
        <begin position="35"/>
        <end position="54"/>
    </location>
</feature>
<feature type="compositionally biased region" description="Polar residues" evidence="1">
    <location>
        <begin position="17"/>
        <end position="27"/>
    </location>
</feature>
<keyword evidence="3" id="KW-1185">Reference proteome</keyword>
<feature type="region of interest" description="Disordered" evidence="1">
    <location>
        <begin position="1"/>
        <end position="97"/>
    </location>
</feature>
<feature type="compositionally biased region" description="Low complexity" evidence="1">
    <location>
        <begin position="86"/>
        <end position="96"/>
    </location>
</feature>
<evidence type="ECO:0000313" key="3">
    <source>
        <dbReference type="Proteomes" id="UP000800093"/>
    </source>
</evidence>
<dbReference type="OrthoDB" id="3795253at2759"/>
<name>A0A9P4K0E7_9PLEO</name>
<protein>
    <submittedName>
        <fullName evidence="2">Uncharacterized protein</fullName>
    </submittedName>
</protein>
<proteinExistence type="predicted"/>
<evidence type="ECO:0000256" key="1">
    <source>
        <dbReference type="SAM" id="MobiDB-lite"/>
    </source>
</evidence>
<dbReference type="AlphaFoldDB" id="A0A9P4K0E7"/>
<feature type="compositionally biased region" description="Polar residues" evidence="1">
    <location>
        <begin position="112"/>
        <end position="122"/>
    </location>
</feature>
<reference evidence="3" key="1">
    <citation type="journal article" date="2020" name="Stud. Mycol.">
        <title>101 Dothideomycetes genomes: A test case for predicting lifestyles and emergence of pathogens.</title>
        <authorList>
            <person name="Haridas S."/>
            <person name="Albert R."/>
            <person name="Binder M."/>
            <person name="Bloem J."/>
            <person name="LaButti K."/>
            <person name="Salamov A."/>
            <person name="Andreopoulos B."/>
            <person name="Baker S."/>
            <person name="Barry K."/>
            <person name="Bills G."/>
            <person name="Bluhm B."/>
            <person name="Cannon C."/>
            <person name="Castanera R."/>
            <person name="Culley D."/>
            <person name="Daum C."/>
            <person name="Ezra D."/>
            <person name="Gonzalez J."/>
            <person name="Henrissat B."/>
            <person name="Kuo A."/>
            <person name="Liang C."/>
            <person name="Lipzen A."/>
            <person name="Lutzoni F."/>
            <person name="Magnuson J."/>
            <person name="Mondo S."/>
            <person name="Nolan M."/>
            <person name="Ohm R."/>
            <person name="Pangilinan J."/>
            <person name="Park H.-J."/>
            <person name="Ramirez L."/>
            <person name="Alfaro M."/>
            <person name="Sun H."/>
            <person name="Tritt A."/>
            <person name="Yoshinaga Y."/>
            <person name="Zwiers L.-H."/>
            <person name="Turgeon B."/>
            <person name="Goodwin S."/>
            <person name="Spatafora J."/>
            <person name="Crous P."/>
            <person name="Grigoriev I."/>
        </authorList>
    </citation>
    <scope>NUCLEOTIDE SEQUENCE [LARGE SCALE GENOMIC DNA]</scope>
    <source>
        <strain evidence="3">CBS 304.66</strain>
    </source>
</reference>
<feature type="region of interest" description="Disordered" evidence="1">
    <location>
        <begin position="110"/>
        <end position="163"/>
    </location>
</feature>
<dbReference type="Proteomes" id="UP000800093">
    <property type="component" value="Unassembled WGS sequence"/>
</dbReference>
<gene>
    <name evidence="2" type="ORF">CC78DRAFT_537411</name>
</gene>
<comment type="caution">
    <text evidence="2">The sequence shown here is derived from an EMBL/GenBank/DDBJ whole genome shotgun (WGS) entry which is preliminary data.</text>
</comment>
<sequence>MGDSNLLPPSTGALTPATPSGLTPNTRSEAEAALTLNSTTQTDSAAPTTALTQNNEDEAVKAYRRPLAPIRTSTNNYERALQDFQSQHSASSNLSSDTISPVISSRLVAEPQSFSESQSSAEIASMFPGPGQGVVPKGSGVGSGQTEAVKRARPTGLTLGKLGRQQSWSEQDYKHLLNAKLMGEVVEGDAAGYDSGPGEKK</sequence>
<accession>A0A9P4K0E7</accession>
<organism evidence="2 3">
    <name type="scientific">Lojkania enalia</name>
    <dbReference type="NCBI Taxonomy" id="147567"/>
    <lineage>
        <taxon>Eukaryota</taxon>
        <taxon>Fungi</taxon>
        <taxon>Dikarya</taxon>
        <taxon>Ascomycota</taxon>
        <taxon>Pezizomycotina</taxon>
        <taxon>Dothideomycetes</taxon>
        <taxon>Pleosporomycetidae</taxon>
        <taxon>Pleosporales</taxon>
        <taxon>Pleosporales incertae sedis</taxon>
        <taxon>Lojkania</taxon>
    </lineage>
</organism>